<sequence length="230" mass="24090">MRILPVVRQILQMTPSPLPVPPLRGLYLITPDEPDTERLLDRVRAVLGHAALLQYRNKTADAALRHRQMAALLPLCRAAGVPLIANDYADLAIAIGADGVHLGEDDGDPAAVRARLGANAIIGVSCYDDLALARAAAAAGASYIAFGAFFPSSTKPNARRASLDLLRDSAELRLPRVAIGGITPDNARGLVASGADLLAVISGVFDAPDPPAAARAYRAAFESTAPEFPT</sequence>
<evidence type="ECO:0000256" key="1">
    <source>
        <dbReference type="ARBA" id="ARBA00005165"/>
    </source>
</evidence>
<evidence type="ECO:0000256" key="4">
    <source>
        <dbReference type="ARBA" id="ARBA00022842"/>
    </source>
</evidence>
<dbReference type="InterPro" id="IPR022998">
    <property type="entry name" value="ThiamineP_synth_TenI"/>
</dbReference>
<evidence type="ECO:0000256" key="6">
    <source>
        <dbReference type="ARBA" id="ARBA00047334"/>
    </source>
</evidence>
<feature type="binding site" evidence="9">
    <location>
        <begin position="152"/>
        <end position="154"/>
    </location>
    <ligand>
        <name>2-[(2R,5Z)-2-carboxy-4-methylthiazol-5(2H)-ylidene]ethyl phosphate</name>
        <dbReference type="ChEBI" id="CHEBI:62899"/>
    </ligand>
</feature>
<evidence type="ECO:0000256" key="8">
    <source>
        <dbReference type="ARBA" id="ARBA00047883"/>
    </source>
</evidence>
<feature type="binding site" evidence="9">
    <location>
        <position position="125"/>
    </location>
    <ligand>
        <name>4-amino-2-methyl-5-(diphosphooxymethyl)pyrimidine</name>
        <dbReference type="ChEBI" id="CHEBI:57841"/>
    </ligand>
</feature>
<dbReference type="PANTHER" id="PTHR20857:SF15">
    <property type="entry name" value="THIAMINE-PHOSPHATE SYNTHASE"/>
    <property type="match status" value="1"/>
</dbReference>
<proteinExistence type="inferred from homology"/>
<feature type="binding site" evidence="9">
    <location>
        <begin position="201"/>
        <end position="202"/>
    </location>
    <ligand>
        <name>2-[(2R,5Z)-2-carboxy-4-methylthiazol-5(2H)-ylidene]ethyl phosphate</name>
        <dbReference type="ChEBI" id="CHEBI:62899"/>
    </ligand>
</feature>
<dbReference type="Proteomes" id="UP001499959">
    <property type="component" value="Unassembled WGS sequence"/>
</dbReference>
<dbReference type="CDD" id="cd00564">
    <property type="entry name" value="TMP_TenI"/>
    <property type="match status" value="1"/>
</dbReference>
<evidence type="ECO:0000259" key="12">
    <source>
        <dbReference type="Pfam" id="PF02581"/>
    </source>
</evidence>
<organism evidence="13 14">
    <name type="scientific">Lysobacter hankyongensis</name>
    <dbReference type="NCBI Taxonomy" id="1176535"/>
    <lineage>
        <taxon>Bacteria</taxon>
        <taxon>Pseudomonadati</taxon>
        <taxon>Pseudomonadota</taxon>
        <taxon>Gammaproteobacteria</taxon>
        <taxon>Lysobacterales</taxon>
        <taxon>Lysobacteraceae</taxon>
        <taxon>Lysobacter</taxon>
    </lineage>
</organism>
<feature type="binding site" evidence="9">
    <location>
        <position position="86"/>
    </location>
    <ligand>
        <name>4-amino-2-methyl-5-(diphosphooxymethyl)pyrimidine</name>
        <dbReference type="ChEBI" id="CHEBI:57841"/>
    </ligand>
</feature>
<feature type="binding site" evidence="9">
    <location>
        <position position="106"/>
    </location>
    <ligand>
        <name>Mg(2+)</name>
        <dbReference type="ChEBI" id="CHEBI:18420"/>
    </ligand>
</feature>
<evidence type="ECO:0000256" key="2">
    <source>
        <dbReference type="ARBA" id="ARBA00022679"/>
    </source>
</evidence>
<name>A0ABP9ASR1_9GAMM</name>
<dbReference type="HAMAP" id="MF_00097">
    <property type="entry name" value="TMP_synthase"/>
    <property type="match status" value="1"/>
</dbReference>
<feature type="domain" description="Thiamine phosphate synthase/TenI" evidence="12">
    <location>
        <begin position="26"/>
        <end position="204"/>
    </location>
</feature>
<evidence type="ECO:0000256" key="7">
    <source>
        <dbReference type="ARBA" id="ARBA00047851"/>
    </source>
</evidence>
<feature type="binding site" evidence="9">
    <location>
        <begin position="54"/>
        <end position="58"/>
    </location>
    <ligand>
        <name>4-amino-2-methyl-5-(diphosphooxymethyl)pyrimidine</name>
        <dbReference type="ChEBI" id="CHEBI:57841"/>
    </ligand>
</feature>
<gene>
    <name evidence="9 13" type="primary">thiE</name>
    <name evidence="13" type="ORF">GCM10023307_07010</name>
</gene>
<dbReference type="EC" id="2.5.1.3" evidence="9"/>
<feature type="binding site" evidence="9">
    <location>
        <position position="155"/>
    </location>
    <ligand>
        <name>4-amino-2-methyl-5-(diphosphooxymethyl)pyrimidine</name>
        <dbReference type="ChEBI" id="CHEBI:57841"/>
    </ligand>
</feature>
<keyword evidence="2 9" id="KW-0808">Transferase</keyword>
<comment type="similarity">
    <text evidence="9 10">Belongs to the thiamine-phosphate synthase family.</text>
</comment>
<protein>
    <recommendedName>
        <fullName evidence="9">Thiamine-phosphate synthase</fullName>
        <shortName evidence="9">TP synthase</shortName>
        <shortName evidence="9">TPS</shortName>
        <ecNumber evidence="9">2.5.1.3</ecNumber>
    </recommendedName>
    <alternativeName>
        <fullName evidence="9">Thiamine-phosphate pyrophosphorylase</fullName>
        <shortName evidence="9">TMP pyrophosphorylase</shortName>
        <shortName evidence="9">TMP-PPase</shortName>
    </alternativeName>
</protein>
<dbReference type="EMBL" id="BAABJE010000001">
    <property type="protein sequence ID" value="GAA4784896.1"/>
    <property type="molecule type" value="Genomic_DNA"/>
</dbReference>
<dbReference type="NCBIfam" id="TIGR00693">
    <property type="entry name" value="thiE"/>
    <property type="match status" value="1"/>
</dbReference>
<comment type="catalytic activity">
    <reaction evidence="6 9 10">
        <text>4-methyl-5-(2-phosphooxyethyl)-thiazole + 4-amino-2-methyl-5-(diphosphooxymethyl)pyrimidine + H(+) = thiamine phosphate + diphosphate</text>
        <dbReference type="Rhea" id="RHEA:22328"/>
        <dbReference type="ChEBI" id="CHEBI:15378"/>
        <dbReference type="ChEBI" id="CHEBI:33019"/>
        <dbReference type="ChEBI" id="CHEBI:37575"/>
        <dbReference type="ChEBI" id="CHEBI:57841"/>
        <dbReference type="ChEBI" id="CHEBI:58296"/>
        <dbReference type="EC" id="2.5.1.3"/>
    </reaction>
</comment>
<comment type="catalytic activity">
    <reaction evidence="8 9 10">
        <text>2-[(2R,5Z)-2-carboxy-4-methylthiazol-5(2H)-ylidene]ethyl phosphate + 4-amino-2-methyl-5-(diphosphooxymethyl)pyrimidine + 2 H(+) = thiamine phosphate + CO2 + diphosphate</text>
        <dbReference type="Rhea" id="RHEA:47844"/>
        <dbReference type="ChEBI" id="CHEBI:15378"/>
        <dbReference type="ChEBI" id="CHEBI:16526"/>
        <dbReference type="ChEBI" id="CHEBI:33019"/>
        <dbReference type="ChEBI" id="CHEBI:37575"/>
        <dbReference type="ChEBI" id="CHEBI:57841"/>
        <dbReference type="ChEBI" id="CHEBI:62899"/>
        <dbReference type="EC" id="2.5.1.3"/>
    </reaction>
</comment>
<accession>A0ABP9ASR1</accession>
<evidence type="ECO:0000256" key="5">
    <source>
        <dbReference type="ARBA" id="ARBA00022977"/>
    </source>
</evidence>
<evidence type="ECO:0000256" key="3">
    <source>
        <dbReference type="ARBA" id="ARBA00022723"/>
    </source>
</evidence>
<comment type="pathway">
    <text evidence="1 9 11">Cofactor biosynthesis; thiamine diphosphate biosynthesis; thiamine phosphate from 4-amino-2-methyl-5-diphosphomethylpyrimidine and 4-methyl-5-(2-phosphoethyl)-thiazole: step 1/1.</text>
</comment>
<dbReference type="Gene3D" id="3.20.20.70">
    <property type="entry name" value="Aldolase class I"/>
    <property type="match status" value="1"/>
</dbReference>
<evidence type="ECO:0000256" key="11">
    <source>
        <dbReference type="RuleBase" id="RU004253"/>
    </source>
</evidence>
<keyword evidence="4 9" id="KW-0460">Magnesium</keyword>
<dbReference type="Pfam" id="PF02581">
    <property type="entry name" value="TMP-TENI"/>
    <property type="match status" value="1"/>
</dbReference>
<evidence type="ECO:0000313" key="14">
    <source>
        <dbReference type="Proteomes" id="UP001499959"/>
    </source>
</evidence>
<comment type="catalytic activity">
    <reaction evidence="7 9 10">
        <text>2-(2-carboxy-4-methylthiazol-5-yl)ethyl phosphate + 4-amino-2-methyl-5-(diphosphooxymethyl)pyrimidine + 2 H(+) = thiamine phosphate + CO2 + diphosphate</text>
        <dbReference type="Rhea" id="RHEA:47848"/>
        <dbReference type="ChEBI" id="CHEBI:15378"/>
        <dbReference type="ChEBI" id="CHEBI:16526"/>
        <dbReference type="ChEBI" id="CHEBI:33019"/>
        <dbReference type="ChEBI" id="CHEBI:37575"/>
        <dbReference type="ChEBI" id="CHEBI:57841"/>
        <dbReference type="ChEBI" id="CHEBI:62890"/>
        <dbReference type="EC" id="2.5.1.3"/>
    </reaction>
</comment>
<dbReference type="PANTHER" id="PTHR20857">
    <property type="entry name" value="THIAMINE-PHOSPHATE PYROPHOSPHORYLASE"/>
    <property type="match status" value="1"/>
</dbReference>
<feature type="binding site" evidence="9">
    <location>
        <position position="181"/>
    </location>
    <ligand>
        <name>2-[(2R,5Z)-2-carboxy-4-methylthiazol-5(2H)-ylidene]ethyl phosphate</name>
        <dbReference type="ChEBI" id="CHEBI:62899"/>
    </ligand>
</feature>
<comment type="cofactor">
    <cofactor evidence="9">
        <name>Mg(2+)</name>
        <dbReference type="ChEBI" id="CHEBI:18420"/>
    </cofactor>
    <text evidence="9">Binds 1 Mg(2+) ion per subunit.</text>
</comment>
<comment type="caution">
    <text evidence="13">The sequence shown here is derived from an EMBL/GenBank/DDBJ whole genome shotgun (WGS) entry which is preliminary data.</text>
</comment>
<dbReference type="InterPro" id="IPR034291">
    <property type="entry name" value="TMP_synthase"/>
</dbReference>
<feature type="binding site" evidence="9">
    <location>
        <position position="87"/>
    </location>
    <ligand>
        <name>Mg(2+)</name>
        <dbReference type="ChEBI" id="CHEBI:18420"/>
    </ligand>
</feature>
<keyword evidence="3 9" id="KW-0479">Metal-binding</keyword>
<evidence type="ECO:0000256" key="9">
    <source>
        <dbReference type="HAMAP-Rule" id="MF_00097"/>
    </source>
</evidence>
<keyword evidence="14" id="KW-1185">Reference proteome</keyword>
<evidence type="ECO:0000313" key="13">
    <source>
        <dbReference type="EMBL" id="GAA4784896.1"/>
    </source>
</evidence>
<evidence type="ECO:0000256" key="10">
    <source>
        <dbReference type="RuleBase" id="RU003826"/>
    </source>
</evidence>
<dbReference type="InterPro" id="IPR036206">
    <property type="entry name" value="ThiamineP_synth_sf"/>
</dbReference>
<dbReference type="SUPFAM" id="SSF51391">
    <property type="entry name" value="Thiamin phosphate synthase"/>
    <property type="match status" value="1"/>
</dbReference>
<dbReference type="InterPro" id="IPR013785">
    <property type="entry name" value="Aldolase_TIM"/>
</dbReference>
<reference evidence="14" key="1">
    <citation type="journal article" date="2019" name="Int. J. Syst. Evol. Microbiol.">
        <title>The Global Catalogue of Microorganisms (GCM) 10K type strain sequencing project: providing services to taxonomists for standard genome sequencing and annotation.</title>
        <authorList>
            <consortium name="The Broad Institute Genomics Platform"/>
            <consortium name="The Broad Institute Genome Sequencing Center for Infectious Disease"/>
            <person name="Wu L."/>
            <person name="Ma J."/>
        </authorList>
    </citation>
    <scope>NUCLEOTIDE SEQUENCE [LARGE SCALE GENOMIC DNA]</scope>
    <source>
        <strain evidence="14">JCM 18204</strain>
    </source>
</reference>
<keyword evidence="5 9" id="KW-0784">Thiamine biosynthesis</keyword>
<comment type="function">
    <text evidence="9">Condenses 4-methyl-5-(beta-hydroxyethyl)thiazole monophosphate (THZ-P) and 2-methyl-4-amino-5-hydroxymethyl pyrimidine pyrophosphate (HMP-PP) to form thiamine monophosphate (TMP).</text>
</comment>